<keyword evidence="1" id="KW-0472">Membrane</keyword>
<dbReference type="AlphaFoldDB" id="A0A372GLU8"/>
<evidence type="ECO:0000313" key="2">
    <source>
        <dbReference type="EMBL" id="RFS86367.1"/>
    </source>
</evidence>
<feature type="transmembrane region" description="Helical" evidence="1">
    <location>
        <begin position="658"/>
        <end position="682"/>
    </location>
</feature>
<sequence length="696" mass="74206">MVASAALTMTFLSVAAAFSIYDGREQREQARGPIVSEHSGDAIEFRWAESTDTLHGRHHWVISLEPRSVAAKPPPGLSRWPAPGEAFLSPGLINAATANDHIKQRYGRFAGEIGASGLASPGERLVYMRPHSPPEGGNADELWYQATGFGQAWGIGEAVDPRPLTQVVLAIAALAGLPAVALLVVVARCGSATRDRRGRLLVALGARWKDNALVTTGEAATPAALGTMLGVIPLAIAMSTNIRLPVTGYTMSAVDVRDHLLLVVTAALLSFLAVLLMVVALHRSTATGGSTRPRGFSERVPRYRSVLFVVALCTVFISQYIRGEVGLFLFVGGTVGLWATLPSVGAKASGWLGCRMASVGNRLGNPGLIIGGRWTALHPGVIVRLATAMIISLGLISQLQVWQSRLGAPAEAAQATQARIGDQVLIVESRDITGERMKAFTGALPVGAEVLTVRTHEDKKSFVSLHATCAVLGRLHLDCGAKNPNAIDRVNDLRMRELLGWYGGKKFSVQDELPPPLRDGPETVAIVADSAAVGGDYRSDVEKAAYRSLNTPHISRLGDDWVLGNSDRARLGDWMLLFGIVGMVLLMFATVLSVAGEFLRFGAALAPVSALASTPGLFQRIALWHLTVPMIISAAAAAVITIWHSLFFISVIQEGQFSFNVLFGSVTSSMVFAIAVGVIGGWSARQEAYRWRPTAD</sequence>
<feature type="transmembrane region" description="Helical" evidence="1">
    <location>
        <begin position="574"/>
        <end position="592"/>
    </location>
</feature>
<comment type="caution">
    <text evidence="2">The sequence shown here is derived from an EMBL/GenBank/DDBJ whole genome shotgun (WGS) entry which is preliminary data.</text>
</comment>
<dbReference type="EMBL" id="QVNQ01000002">
    <property type="protein sequence ID" value="RFS86367.1"/>
    <property type="molecule type" value="Genomic_DNA"/>
</dbReference>
<feature type="transmembrane region" description="Helical" evidence="1">
    <location>
        <begin position="167"/>
        <end position="187"/>
    </location>
</feature>
<protein>
    <submittedName>
        <fullName evidence="2">Permease</fullName>
    </submittedName>
</protein>
<name>A0A372GLU8_9ACTN</name>
<proteinExistence type="predicted"/>
<feature type="transmembrane region" description="Helical" evidence="1">
    <location>
        <begin position="303"/>
        <end position="321"/>
    </location>
</feature>
<feature type="transmembrane region" description="Helical" evidence="1">
    <location>
        <begin position="219"/>
        <end position="240"/>
    </location>
</feature>
<accession>A0A372GLU8</accession>
<evidence type="ECO:0000313" key="3">
    <source>
        <dbReference type="Proteomes" id="UP000262882"/>
    </source>
</evidence>
<organism evidence="2 3">
    <name type="scientific">Actinomadura spongiicola</name>
    <dbReference type="NCBI Taxonomy" id="2303421"/>
    <lineage>
        <taxon>Bacteria</taxon>
        <taxon>Bacillati</taxon>
        <taxon>Actinomycetota</taxon>
        <taxon>Actinomycetes</taxon>
        <taxon>Streptosporangiales</taxon>
        <taxon>Thermomonosporaceae</taxon>
        <taxon>Actinomadura</taxon>
    </lineage>
</organism>
<dbReference type="OrthoDB" id="3258069at2"/>
<keyword evidence="1" id="KW-0812">Transmembrane</keyword>
<gene>
    <name evidence="2" type="ORF">D0T12_07160</name>
</gene>
<dbReference type="Proteomes" id="UP000262882">
    <property type="component" value="Unassembled WGS sequence"/>
</dbReference>
<keyword evidence="1" id="KW-1133">Transmembrane helix</keyword>
<keyword evidence="3" id="KW-1185">Reference proteome</keyword>
<feature type="transmembrane region" description="Helical" evidence="1">
    <location>
        <begin position="260"/>
        <end position="282"/>
    </location>
</feature>
<feature type="transmembrane region" description="Helical" evidence="1">
    <location>
        <begin position="598"/>
        <end position="618"/>
    </location>
</feature>
<evidence type="ECO:0000256" key="1">
    <source>
        <dbReference type="SAM" id="Phobius"/>
    </source>
</evidence>
<dbReference type="RefSeq" id="WP_117398652.1">
    <property type="nucleotide sequence ID" value="NZ_QVNQ01000002.1"/>
</dbReference>
<reference evidence="2 3" key="1">
    <citation type="submission" date="2018-08" db="EMBL/GenBank/DDBJ databases">
        <title>Actinomadura spongicola sp. nov., isolated from marine sponge Leucetta chagosensis.</title>
        <authorList>
            <person name="Li L."/>
            <person name="Lin H.W."/>
        </authorList>
    </citation>
    <scope>NUCLEOTIDE SEQUENCE [LARGE SCALE GENOMIC DNA]</scope>
    <source>
        <strain evidence="2 3">LHW52907</strain>
    </source>
</reference>
<feature type="transmembrane region" description="Helical" evidence="1">
    <location>
        <begin position="630"/>
        <end position="652"/>
    </location>
</feature>